<dbReference type="InterPro" id="IPR019888">
    <property type="entry name" value="Tscrpt_reg_AsnC-like"/>
</dbReference>
<dbReference type="PANTHER" id="PTHR30154">
    <property type="entry name" value="LEUCINE-RESPONSIVE REGULATORY PROTEIN"/>
    <property type="match status" value="1"/>
</dbReference>
<dbReference type="PROSITE" id="PS50956">
    <property type="entry name" value="HTH_ASNC_2"/>
    <property type="match status" value="1"/>
</dbReference>
<dbReference type="Pfam" id="PF01037">
    <property type="entry name" value="AsnC_trans_reg"/>
    <property type="match status" value="1"/>
</dbReference>
<protein>
    <submittedName>
        <fullName evidence="6">Transcriptional regulator, AsnC family protein</fullName>
    </submittedName>
</protein>
<dbReference type="PANTHER" id="PTHR30154:SF34">
    <property type="entry name" value="TRANSCRIPTIONAL REGULATOR AZLB"/>
    <property type="match status" value="1"/>
</dbReference>
<dbReference type="InterPro" id="IPR036388">
    <property type="entry name" value="WH-like_DNA-bd_sf"/>
</dbReference>
<feature type="compositionally biased region" description="Basic and acidic residues" evidence="4">
    <location>
        <begin position="216"/>
        <end position="228"/>
    </location>
</feature>
<dbReference type="SUPFAM" id="SSF46785">
    <property type="entry name" value="Winged helix' DNA-binding domain"/>
    <property type="match status" value="1"/>
</dbReference>
<keyword evidence="3" id="KW-0804">Transcription</keyword>
<name>M0ABA8_9EURY</name>
<dbReference type="InterPro" id="IPR036390">
    <property type="entry name" value="WH_DNA-bd_sf"/>
</dbReference>
<gene>
    <name evidence="6" type="ORF">C483_02271</name>
</gene>
<proteinExistence type="predicted"/>
<reference evidence="6 7" key="1">
    <citation type="journal article" date="2014" name="PLoS Genet.">
        <title>Phylogenetically driven sequencing of extremely halophilic archaea reveals strategies for static and dynamic osmo-response.</title>
        <authorList>
            <person name="Becker E.A."/>
            <person name="Seitzer P.M."/>
            <person name="Tritt A."/>
            <person name="Larsen D."/>
            <person name="Krusor M."/>
            <person name="Yao A.I."/>
            <person name="Wu D."/>
            <person name="Madern D."/>
            <person name="Eisen J.A."/>
            <person name="Darling A.E."/>
            <person name="Facciotti M.T."/>
        </authorList>
    </citation>
    <scope>NUCLEOTIDE SEQUENCE [LARGE SCALE GENOMIC DNA]</scope>
    <source>
        <strain evidence="6 7">JCM 10989</strain>
    </source>
</reference>
<dbReference type="Pfam" id="PF13412">
    <property type="entry name" value="HTH_24"/>
    <property type="match status" value="1"/>
</dbReference>
<dbReference type="SUPFAM" id="SSF54909">
    <property type="entry name" value="Dimeric alpha+beta barrel"/>
    <property type="match status" value="1"/>
</dbReference>
<dbReference type="Pfam" id="PF13592">
    <property type="entry name" value="HTH_33"/>
    <property type="match status" value="1"/>
</dbReference>
<dbReference type="GO" id="GO:0043200">
    <property type="term" value="P:response to amino acid"/>
    <property type="evidence" value="ECO:0007669"/>
    <property type="project" value="TreeGrafter"/>
</dbReference>
<dbReference type="InterPro" id="IPR011991">
    <property type="entry name" value="ArsR-like_HTH"/>
</dbReference>
<evidence type="ECO:0000256" key="3">
    <source>
        <dbReference type="ARBA" id="ARBA00023163"/>
    </source>
</evidence>
<dbReference type="InterPro" id="IPR011008">
    <property type="entry name" value="Dimeric_a/b-barrel"/>
</dbReference>
<dbReference type="AlphaFoldDB" id="M0ABA8"/>
<keyword evidence="2" id="KW-0238">DNA-binding</keyword>
<dbReference type="STRING" id="1227493.C483_02271"/>
<dbReference type="Gene3D" id="3.30.70.920">
    <property type="match status" value="1"/>
</dbReference>
<dbReference type="EMBL" id="AOIM01000009">
    <property type="protein sequence ID" value="ELY95152.1"/>
    <property type="molecule type" value="Genomic_DNA"/>
</dbReference>
<comment type="caution">
    <text evidence="6">The sequence shown here is derived from an EMBL/GenBank/DDBJ whole genome shotgun (WGS) entry which is preliminary data.</text>
</comment>
<dbReference type="GO" id="GO:0005829">
    <property type="term" value="C:cytosol"/>
    <property type="evidence" value="ECO:0007669"/>
    <property type="project" value="TreeGrafter"/>
</dbReference>
<feature type="region of interest" description="Disordered" evidence="4">
    <location>
        <begin position="195"/>
        <end position="228"/>
    </location>
</feature>
<organism evidence="6 7">
    <name type="scientific">Natrialba hulunbeirensis JCM 10989</name>
    <dbReference type="NCBI Taxonomy" id="1227493"/>
    <lineage>
        <taxon>Archaea</taxon>
        <taxon>Methanobacteriati</taxon>
        <taxon>Methanobacteriota</taxon>
        <taxon>Stenosarchaea group</taxon>
        <taxon>Halobacteria</taxon>
        <taxon>Halobacteriales</taxon>
        <taxon>Natrialbaceae</taxon>
        <taxon>Natrialba</taxon>
    </lineage>
</organism>
<evidence type="ECO:0000313" key="7">
    <source>
        <dbReference type="Proteomes" id="UP000011519"/>
    </source>
</evidence>
<feature type="domain" description="HTH asnC-type" evidence="5">
    <location>
        <begin position="3"/>
        <end position="64"/>
    </location>
</feature>
<dbReference type="InterPro" id="IPR000485">
    <property type="entry name" value="AsnC-type_HTH_dom"/>
</dbReference>
<dbReference type="GO" id="GO:0043565">
    <property type="term" value="F:sequence-specific DNA binding"/>
    <property type="evidence" value="ECO:0007669"/>
    <property type="project" value="InterPro"/>
</dbReference>
<dbReference type="CDD" id="cd00090">
    <property type="entry name" value="HTH_ARSR"/>
    <property type="match status" value="1"/>
</dbReference>
<evidence type="ECO:0000256" key="4">
    <source>
        <dbReference type="SAM" id="MobiDB-lite"/>
    </source>
</evidence>
<dbReference type="PRINTS" id="PR00033">
    <property type="entry name" value="HTHASNC"/>
</dbReference>
<dbReference type="Proteomes" id="UP000011519">
    <property type="component" value="Unassembled WGS sequence"/>
</dbReference>
<dbReference type="Gene3D" id="1.10.10.10">
    <property type="entry name" value="Winged helix-like DNA-binding domain superfamily/Winged helix DNA-binding domain"/>
    <property type="match status" value="1"/>
</dbReference>
<sequence length="228" mass="25855">MAYENLDQDLVNELLKDGRSSLRSLAEELDVSVTTISNHLSDLEEEGVIRGYTPIINYDKAGYDVTAIMQIKAEGHALQEITETLRDHEQMISVYEVTGDYDIIAIDKFKDTDDMNNEIKQLITDPGINQSNTSIVLNAVSENEQFEQFTAVLHEPPEEAGYDDPAWSTVLAQHYLIEAFDVAFSRRHVRRLMHKGGVSSKRPRPEPASADEDEREEFKETVEKSRPP</sequence>
<dbReference type="SMART" id="SM00344">
    <property type="entry name" value="HTH_ASNC"/>
    <property type="match status" value="1"/>
</dbReference>
<dbReference type="PATRIC" id="fig|1227493.4.peg.424"/>
<keyword evidence="1" id="KW-0805">Transcription regulation</keyword>
<dbReference type="InterPro" id="IPR053535">
    <property type="entry name" value="HTH_trans_regulator_Lrp"/>
</dbReference>
<keyword evidence="7" id="KW-1185">Reference proteome</keyword>
<evidence type="ECO:0000256" key="1">
    <source>
        <dbReference type="ARBA" id="ARBA00023015"/>
    </source>
</evidence>
<evidence type="ECO:0000259" key="5">
    <source>
        <dbReference type="PROSITE" id="PS50956"/>
    </source>
</evidence>
<dbReference type="NCBIfam" id="NF041396">
    <property type="entry name" value="TranRegLrp_Halo"/>
    <property type="match status" value="1"/>
</dbReference>
<accession>M0ABA8</accession>
<evidence type="ECO:0000313" key="6">
    <source>
        <dbReference type="EMBL" id="ELY95152.1"/>
    </source>
</evidence>
<evidence type="ECO:0000256" key="2">
    <source>
        <dbReference type="ARBA" id="ARBA00023125"/>
    </source>
</evidence>
<dbReference type="InterPro" id="IPR025959">
    <property type="entry name" value="Winged_HTH_dom"/>
</dbReference>
<dbReference type="InterPro" id="IPR019887">
    <property type="entry name" value="Tscrpt_reg_AsnC/Lrp_C"/>
</dbReference>